<evidence type="ECO:0000256" key="1">
    <source>
        <dbReference type="ARBA" id="ARBA00022737"/>
    </source>
</evidence>
<evidence type="ECO:0000256" key="3">
    <source>
        <dbReference type="SAM" id="MobiDB-lite"/>
    </source>
</evidence>
<reference evidence="5 6" key="1">
    <citation type="submission" date="2021-02" db="EMBL/GenBank/DDBJ databases">
        <title>Variation within the Batrachochytrium salamandrivorans European outbreak.</title>
        <authorList>
            <person name="Kelly M."/>
            <person name="Pasmans F."/>
            <person name="Shea T.P."/>
            <person name="Munoz J.F."/>
            <person name="Carranza S."/>
            <person name="Cuomo C.A."/>
            <person name="Martel A."/>
        </authorList>
    </citation>
    <scope>NUCLEOTIDE SEQUENCE [LARGE SCALE GENOMIC DNA]</scope>
    <source>
        <strain evidence="5 6">AMFP18/2</strain>
    </source>
</reference>
<feature type="region of interest" description="Disordered" evidence="3">
    <location>
        <begin position="1"/>
        <end position="29"/>
    </location>
</feature>
<dbReference type="PROSITE" id="PS50012">
    <property type="entry name" value="RCC1_3"/>
    <property type="match status" value="4"/>
</dbReference>
<feature type="region of interest" description="Disordered" evidence="3">
    <location>
        <begin position="459"/>
        <end position="515"/>
    </location>
</feature>
<dbReference type="InterPro" id="IPR000408">
    <property type="entry name" value="Reg_chr_condens"/>
</dbReference>
<feature type="compositionally biased region" description="Basic residues" evidence="3">
    <location>
        <begin position="506"/>
        <end position="515"/>
    </location>
</feature>
<feature type="repeat" description="RCC1" evidence="2">
    <location>
        <begin position="204"/>
        <end position="266"/>
    </location>
</feature>
<sequence length="515" mass="53597">MATLTTDTTTGTTNTTTGTTTGTTTTDTLHDEGHSVGGLVLCGATLWDWVGRKSSTNAKTIDFASGEFPAPHIFGPAAYINVVQVFTHCTSAHAVIIDDMGAAYTFGRNQNGQLGDGTTTSRSEPYKVVIKGEKFVKAAVGRSHTVLVSASGRVYVTGENKVLQLGVKVVSDHKSFVQVTAVKGQTVVDAACGADYTLVITDAGTLFAWGSPQYGQLGDGKDHCYISGTNRMTYDPQMPKPITWVKDKKIVAITCGTNHSLALDDQGVVYSWGCGGYGRLGLPDSPPKDIMVPTEVPGFKDRNNSVKKIACGPTSCMAIDARNALHLWGKWKQSGDGGQGTPWLYPKHYQGLSGWEVYEISAGAVSLFALAGDSCVSWGQNATHGELGHGMNAPRSATNADIVRGLEGIAVSKVACAIGFSLMVVDRSAAKFATLPVIGELVKTAPVVSPAALSASAKKKPVTAATATADAKPKDAKAAPAAKGKRKAPADSADTPNAGSKPAATKPKRGHNGAA</sequence>
<dbReference type="InterPro" id="IPR000595">
    <property type="entry name" value="cNMP-bd_dom"/>
</dbReference>
<keyword evidence="1" id="KW-0677">Repeat</keyword>
<dbReference type="EMBL" id="JAFCIX010000431">
    <property type="protein sequence ID" value="KAH6590607.1"/>
    <property type="molecule type" value="Genomic_DNA"/>
</dbReference>
<comment type="caution">
    <text evidence="5">The sequence shown here is derived from an EMBL/GenBank/DDBJ whole genome shotgun (WGS) entry which is preliminary data.</text>
</comment>
<dbReference type="InterPro" id="IPR028641">
    <property type="entry name" value="RCC2"/>
</dbReference>
<organism evidence="5 6">
    <name type="scientific">Batrachochytrium salamandrivorans</name>
    <dbReference type="NCBI Taxonomy" id="1357716"/>
    <lineage>
        <taxon>Eukaryota</taxon>
        <taxon>Fungi</taxon>
        <taxon>Fungi incertae sedis</taxon>
        <taxon>Chytridiomycota</taxon>
        <taxon>Chytridiomycota incertae sedis</taxon>
        <taxon>Chytridiomycetes</taxon>
        <taxon>Rhizophydiales</taxon>
        <taxon>Rhizophydiales incertae sedis</taxon>
        <taxon>Batrachochytrium</taxon>
    </lineage>
</organism>
<feature type="repeat" description="RCC1" evidence="2">
    <location>
        <begin position="267"/>
        <end position="322"/>
    </location>
</feature>
<feature type="domain" description="Cyclic nucleotide-binding" evidence="4">
    <location>
        <begin position="350"/>
        <end position="398"/>
    </location>
</feature>
<feature type="compositionally biased region" description="Low complexity" evidence="3">
    <location>
        <begin position="459"/>
        <end position="470"/>
    </location>
</feature>
<dbReference type="Gene3D" id="2.130.10.30">
    <property type="entry name" value="Regulator of chromosome condensation 1/beta-lactamase-inhibitor protein II"/>
    <property type="match status" value="2"/>
</dbReference>
<dbReference type="InterPro" id="IPR058923">
    <property type="entry name" value="RCC1-like_dom"/>
</dbReference>
<accession>A0ABQ8F1X4</accession>
<feature type="repeat" description="RCC1" evidence="2">
    <location>
        <begin position="101"/>
        <end position="151"/>
    </location>
</feature>
<dbReference type="InterPro" id="IPR009091">
    <property type="entry name" value="RCC1/BLIP-II"/>
</dbReference>
<dbReference type="SUPFAM" id="SSF50985">
    <property type="entry name" value="RCC1/BLIP-II"/>
    <property type="match status" value="1"/>
</dbReference>
<keyword evidence="6" id="KW-1185">Reference proteome</keyword>
<evidence type="ECO:0000313" key="6">
    <source>
        <dbReference type="Proteomes" id="UP001648503"/>
    </source>
</evidence>
<dbReference type="PROSITE" id="PS50042">
    <property type="entry name" value="CNMP_BINDING_3"/>
    <property type="match status" value="1"/>
</dbReference>
<feature type="compositionally biased region" description="Low complexity" evidence="3">
    <location>
        <begin position="1"/>
        <end position="27"/>
    </location>
</feature>
<dbReference type="PANTHER" id="PTHR46207">
    <property type="entry name" value="PROTEIN RCC2"/>
    <property type="match status" value="1"/>
</dbReference>
<evidence type="ECO:0000259" key="4">
    <source>
        <dbReference type="PROSITE" id="PS50042"/>
    </source>
</evidence>
<protein>
    <recommendedName>
        <fullName evidence="4">Cyclic nucleotide-binding domain-containing protein</fullName>
    </recommendedName>
</protein>
<evidence type="ECO:0000313" key="5">
    <source>
        <dbReference type="EMBL" id="KAH6590607.1"/>
    </source>
</evidence>
<gene>
    <name evidence="5" type="ORF">BASA50_009256</name>
</gene>
<proteinExistence type="predicted"/>
<dbReference type="Proteomes" id="UP001648503">
    <property type="component" value="Unassembled WGS sequence"/>
</dbReference>
<dbReference type="PANTHER" id="PTHR46207:SF1">
    <property type="entry name" value="PROTEIN RCC2"/>
    <property type="match status" value="1"/>
</dbReference>
<evidence type="ECO:0000256" key="2">
    <source>
        <dbReference type="PROSITE-ProRule" id="PRU00235"/>
    </source>
</evidence>
<name>A0ABQ8F1X4_9FUNG</name>
<feature type="repeat" description="RCC1" evidence="2">
    <location>
        <begin position="152"/>
        <end position="203"/>
    </location>
</feature>
<dbReference type="Pfam" id="PF25390">
    <property type="entry name" value="WD40_RLD"/>
    <property type="match status" value="1"/>
</dbReference>
<dbReference type="PROSITE" id="PS00626">
    <property type="entry name" value="RCC1_2"/>
    <property type="match status" value="1"/>
</dbReference>
<dbReference type="PRINTS" id="PR00633">
    <property type="entry name" value="RCCNDNSATION"/>
</dbReference>